<accession>A0A501XW94</accession>
<protein>
    <submittedName>
        <fullName evidence="1">Uncharacterized protein</fullName>
    </submittedName>
</protein>
<evidence type="ECO:0000313" key="1">
    <source>
        <dbReference type="EMBL" id="TPE64850.1"/>
    </source>
</evidence>
<dbReference type="RefSeq" id="WP_140926306.1">
    <property type="nucleotide sequence ID" value="NZ_VFSU01000005.1"/>
</dbReference>
<reference evidence="1 2" key="1">
    <citation type="submission" date="2019-06" db="EMBL/GenBank/DDBJ databases">
        <authorList>
            <person name="Lee I."/>
            <person name="Jang G.I."/>
            <person name="Hwang C.Y."/>
        </authorList>
    </citation>
    <scope>NUCLEOTIDE SEQUENCE [LARGE SCALE GENOMIC DNA]</scope>
    <source>
        <strain evidence="1 2">PAMC 28131</strain>
    </source>
</reference>
<dbReference type="OrthoDB" id="7602413at2"/>
<dbReference type="EMBL" id="VFSU01000005">
    <property type="protein sequence ID" value="TPE64850.1"/>
    <property type="molecule type" value="Genomic_DNA"/>
</dbReference>
<proteinExistence type="predicted"/>
<comment type="caution">
    <text evidence="1">The sequence shown here is derived from an EMBL/GenBank/DDBJ whole genome shotgun (WGS) entry which is preliminary data.</text>
</comment>
<dbReference type="AlphaFoldDB" id="A0A501XW94"/>
<evidence type="ECO:0000313" key="2">
    <source>
        <dbReference type="Proteomes" id="UP000319897"/>
    </source>
</evidence>
<gene>
    <name evidence="1" type="ORF">FJQ54_00545</name>
</gene>
<organism evidence="1 2">
    <name type="scientific">Sandaracinobacter neustonicus</name>
    <dbReference type="NCBI Taxonomy" id="1715348"/>
    <lineage>
        <taxon>Bacteria</taxon>
        <taxon>Pseudomonadati</taxon>
        <taxon>Pseudomonadota</taxon>
        <taxon>Alphaproteobacteria</taxon>
        <taxon>Sphingomonadales</taxon>
        <taxon>Sphingosinicellaceae</taxon>
        <taxon>Sandaracinobacter</taxon>
    </lineage>
</organism>
<keyword evidence="2" id="KW-1185">Reference proteome</keyword>
<name>A0A501XW94_9SPHN</name>
<sequence length="115" mass="12636">MGLETQAVLPTHLSVQDICSRLRTGYGVADATARATRTSDYWIVDFEDRDGEPRVLDAFLNSYASEDYQELGAAESTLLSMEFGPTSEAVIAALAGGADGWMRKHDGEPWLRLRP</sequence>
<dbReference type="Proteomes" id="UP000319897">
    <property type="component" value="Unassembled WGS sequence"/>
</dbReference>